<keyword evidence="1" id="KW-1133">Transmembrane helix</keyword>
<dbReference type="RefSeq" id="WP_114511030.1">
    <property type="nucleotide sequence ID" value="NZ_QPMK01000006.1"/>
</dbReference>
<proteinExistence type="predicted"/>
<keyword evidence="2" id="KW-0732">Signal</keyword>
<keyword evidence="4" id="KW-1185">Reference proteome</keyword>
<organism evidence="3 4">
    <name type="scientific">Thalassococcus profundi</name>
    <dbReference type="NCBI Taxonomy" id="2282382"/>
    <lineage>
        <taxon>Bacteria</taxon>
        <taxon>Pseudomonadati</taxon>
        <taxon>Pseudomonadota</taxon>
        <taxon>Alphaproteobacteria</taxon>
        <taxon>Rhodobacterales</taxon>
        <taxon>Roseobacteraceae</taxon>
        <taxon>Thalassococcus</taxon>
    </lineage>
</organism>
<evidence type="ECO:0000313" key="3">
    <source>
        <dbReference type="EMBL" id="RDD66460.1"/>
    </source>
</evidence>
<keyword evidence="1" id="KW-0812">Transmembrane</keyword>
<keyword evidence="1" id="KW-0472">Membrane</keyword>
<feature type="transmembrane region" description="Helical" evidence="1">
    <location>
        <begin position="30"/>
        <end position="52"/>
    </location>
</feature>
<evidence type="ECO:0000313" key="4">
    <source>
        <dbReference type="Proteomes" id="UP000253977"/>
    </source>
</evidence>
<feature type="chain" id="PRO_5017000886" description="LPXTG cell wall anchor domain-containing protein" evidence="2">
    <location>
        <begin position="20"/>
        <end position="60"/>
    </location>
</feature>
<dbReference type="AlphaFoldDB" id="A0A369TMN3"/>
<evidence type="ECO:0008006" key="5">
    <source>
        <dbReference type="Google" id="ProtNLM"/>
    </source>
</evidence>
<evidence type="ECO:0000256" key="2">
    <source>
        <dbReference type="SAM" id="SignalP"/>
    </source>
</evidence>
<name>A0A369TMN3_9RHOB</name>
<dbReference type="EMBL" id="QPMK01000006">
    <property type="protein sequence ID" value="RDD66460.1"/>
    <property type="molecule type" value="Genomic_DNA"/>
</dbReference>
<evidence type="ECO:0000256" key="1">
    <source>
        <dbReference type="SAM" id="Phobius"/>
    </source>
</evidence>
<dbReference type="Proteomes" id="UP000253977">
    <property type="component" value="Unassembled WGS sequence"/>
</dbReference>
<feature type="signal peptide" evidence="2">
    <location>
        <begin position="1"/>
        <end position="19"/>
    </location>
</feature>
<sequence length="60" mass="6061">MTRFFPLTATLLAAGPALAHPGAHLHPHDGASWLAVAGGLAVIALAGGLAVARQRGRARK</sequence>
<accession>A0A369TMN3</accession>
<comment type="caution">
    <text evidence="3">The sequence shown here is derived from an EMBL/GenBank/DDBJ whole genome shotgun (WGS) entry which is preliminary data.</text>
</comment>
<protein>
    <recommendedName>
        <fullName evidence="5">LPXTG cell wall anchor domain-containing protein</fullName>
    </recommendedName>
</protein>
<reference evidence="3 4" key="1">
    <citation type="submission" date="2018-07" db="EMBL/GenBank/DDBJ databases">
        <title>Thalassococcus profundi sp. nov., a marine bacterium isolated from deep seawater of Okinawa Trough.</title>
        <authorList>
            <person name="Yu M."/>
        </authorList>
    </citation>
    <scope>NUCLEOTIDE SEQUENCE [LARGE SCALE GENOMIC DNA]</scope>
    <source>
        <strain evidence="3 4">WRAS1</strain>
    </source>
</reference>
<gene>
    <name evidence="3" type="ORF">DU478_10885</name>
</gene>